<dbReference type="OrthoDB" id="3918601at2759"/>
<feature type="transmembrane region" description="Helical" evidence="2">
    <location>
        <begin position="247"/>
        <end position="272"/>
    </location>
</feature>
<feature type="transmembrane region" description="Helical" evidence="2">
    <location>
        <begin position="105"/>
        <end position="129"/>
    </location>
</feature>
<proteinExistence type="predicted"/>
<evidence type="ECO:0000259" key="3">
    <source>
        <dbReference type="Pfam" id="PF20684"/>
    </source>
</evidence>
<dbReference type="Proteomes" id="UP000042958">
    <property type="component" value="Unassembled WGS sequence"/>
</dbReference>
<organism evidence="4 5">
    <name type="scientific">Penicillium brasilianum</name>
    <dbReference type="NCBI Taxonomy" id="104259"/>
    <lineage>
        <taxon>Eukaryota</taxon>
        <taxon>Fungi</taxon>
        <taxon>Dikarya</taxon>
        <taxon>Ascomycota</taxon>
        <taxon>Pezizomycotina</taxon>
        <taxon>Eurotiomycetes</taxon>
        <taxon>Eurotiomycetidae</taxon>
        <taxon>Eurotiales</taxon>
        <taxon>Aspergillaceae</taxon>
        <taxon>Penicillium</taxon>
    </lineage>
</organism>
<dbReference type="AlphaFoldDB" id="A0A0F7VHJ4"/>
<dbReference type="PANTHER" id="PTHR39614:SF2">
    <property type="entry name" value="INTEGRAL MEMBRANE PROTEIN"/>
    <property type="match status" value="1"/>
</dbReference>
<accession>A0A0F7VHJ4</accession>
<dbReference type="InterPro" id="IPR049326">
    <property type="entry name" value="Rhodopsin_dom_fungi"/>
</dbReference>
<feature type="transmembrane region" description="Helical" evidence="2">
    <location>
        <begin position="136"/>
        <end position="158"/>
    </location>
</feature>
<feature type="compositionally biased region" description="Basic and acidic residues" evidence="1">
    <location>
        <begin position="333"/>
        <end position="346"/>
    </location>
</feature>
<dbReference type="Pfam" id="PF20684">
    <property type="entry name" value="Fung_rhodopsin"/>
    <property type="match status" value="1"/>
</dbReference>
<dbReference type="STRING" id="104259.A0A0F7VHJ4"/>
<dbReference type="PANTHER" id="PTHR39614">
    <property type="entry name" value="INTEGRAL MEMBRANE PROTEIN"/>
    <property type="match status" value="1"/>
</dbReference>
<reference evidence="5" key="1">
    <citation type="journal article" date="2015" name="Genome Announc.">
        <title>Draft genome sequence of the fungus Penicillium brasilianum MG11.</title>
        <authorList>
            <person name="Horn F."/>
            <person name="Linde J."/>
            <person name="Mattern D.J."/>
            <person name="Walther G."/>
            <person name="Guthke R."/>
            <person name="Brakhage A.A."/>
            <person name="Valiante V."/>
        </authorList>
    </citation>
    <scope>NUCLEOTIDE SEQUENCE [LARGE SCALE GENOMIC DNA]</scope>
    <source>
        <strain evidence="5">MG11</strain>
    </source>
</reference>
<feature type="transmembrane region" description="Helical" evidence="2">
    <location>
        <begin position="213"/>
        <end position="235"/>
    </location>
</feature>
<feature type="domain" description="Rhodopsin" evidence="3">
    <location>
        <begin position="49"/>
        <end position="273"/>
    </location>
</feature>
<evidence type="ECO:0000313" key="4">
    <source>
        <dbReference type="EMBL" id="CEO59595.1"/>
    </source>
</evidence>
<keyword evidence="2" id="KW-1133">Transmembrane helix</keyword>
<feature type="transmembrane region" description="Helical" evidence="2">
    <location>
        <begin position="61"/>
        <end position="85"/>
    </location>
</feature>
<feature type="transmembrane region" description="Helical" evidence="2">
    <location>
        <begin position="182"/>
        <end position="201"/>
    </location>
</feature>
<sequence>MSSFTRAWASDVSAPLTVNNDNNHSGLIVVLTAVCLCLYIVAITARIYYSGQKRKLSTDDHTFVALVITALIQVALVFAEVHFGWGTRSESIEAHDNIRMLKLGFAADIFSVIVLGLSKITVCIFYEGLFSQRQRLFIRGLFLGVVIWTLLSLFLLTIRCTSSPWNEISATQCSSLYPRWEAVTIIDIFTEVSLLVYTALAINKVRISTKKKVIVFCALESRMILIPLAAVRLHYVKEQLESETPTLIGAFATVCTEIYLALSVCCLLTAFLKSFIAVYEDDYGISYTYRGPSKSGFQSASRSGSRPGILKSKDSGFHRQSRRGSVGDQQLKGWEREETPIMDRSDTGRGLHILRTVHLSVEDESIEFSERAGPTK</sequence>
<feature type="transmembrane region" description="Helical" evidence="2">
    <location>
        <begin position="26"/>
        <end position="49"/>
    </location>
</feature>
<keyword evidence="2" id="KW-0472">Membrane</keyword>
<evidence type="ECO:0000256" key="1">
    <source>
        <dbReference type="SAM" id="MobiDB-lite"/>
    </source>
</evidence>
<keyword evidence="5" id="KW-1185">Reference proteome</keyword>
<feature type="region of interest" description="Disordered" evidence="1">
    <location>
        <begin position="293"/>
        <end position="346"/>
    </location>
</feature>
<evidence type="ECO:0000313" key="5">
    <source>
        <dbReference type="Proteomes" id="UP000042958"/>
    </source>
</evidence>
<feature type="compositionally biased region" description="Polar residues" evidence="1">
    <location>
        <begin position="295"/>
        <end position="304"/>
    </location>
</feature>
<keyword evidence="2" id="KW-0812">Transmembrane</keyword>
<evidence type="ECO:0000256" key="2">
    <source>
        <dbReference type="SAM" id="Phobius"/>
    </source>
</evidence>
<name>A0A0F7VHJ4_PENBI</name>
<gene>
    <name evidence="4" type="ORF">PMG11_04267</name>
</gene>
<dbReference type="EMBL" id="CDHK01000003">
    <property type="protein sequence ID" value="CEO59595.1"/>
    <property type="molecule type" value="Genomic_DNA"/>
</dbReference>
<protein>
    <recommendedName>
        <fullName evidence="3">Rhodopsin domain-containing protein</fullName>
    </recommendedName>
</protein>